<keyword evidence="1" id="KW-1133">Transmembrane helix</keyword>
<evidence type="ECO:0000313" key="3">
    <source>
        <dbReference type="WBParaSite" id="Hba_12289"/>
    </source>
</evidence>
<dbReference type="AlphaFoldDB" id="A0A1I7X437"/>
<evidence type="ECO:0000313" key="2">
    <source>
        <dbReference type="Proteomes" id="UP000095283"/>
    </source>
</evidence>
<keyword evidence="2" id="KW-1185">Reference proteome</keyword>
<name>A0A1I7X437_HETBA</name>
<reference evidence="3" key="1">
    <citation type="submission" date="2016-11" db="UniProtKB">
        <authorList>
            <consortium name="WormBaseParasite"/>
        </authorList>
    </citation>
    <scope>IDENTIFICATION</scope>
</reference>
<proteinExistence type="predicted"/>
<sequence>MNTRSTNLLINLGRLVCYLWVLLNVLSTEPVYVFLTPLEDLERDPFPLCILYQQYLLERSLR</sequence>
<keyword evidence="1" id="KW-0472">Membrane</keyword>
<organism evidence="2 3">
    <name type="scientific">Heterorhabditis bacteriophora</name>
    <name type="common">Entomopathogenic nematode worm</name>
    <dbReference type="NCBI Taxonomy" id="37862"/>
    <lineage>
        <taxon>Eukaryota</taxon>
        <taxon>Metazoa</taxon>
        <taxon>Ecdysozoa</taxon>
        <taxon>Nematoda</taxon>
        <taxon>Chromadorea</taxon>
        <taxon>Rhabditida</taxon>
        <taxon>Rhabditina</taxon>
        <taxon>Rhabditomorpha</taxon>
        <taxon>Strongyloidea</taxon>
        <taxon>Heterorhabditidae</taxon>
        <taxon>Heterorhabditis</taxon>
    </lineage>
</organism>
<keyword evidence="1" id="KW-0812">Transmembrane</keyword>
<protein>
    <submittedName>
        <fullName evidence="3">Secreted protein</fullName>
    </submittedName>
</protein>
<dbReference type="WBParaSite" id="Hba_12289">
    <property type="protein sequence ID" value="Hba_12289"/>
    <property type="gene ID" value="Hba_12289"/>
</dbReference>
<accession>A0A1I7X437</accession>
<evidence type="ECO:0000256" key="1">
    <source>
        <dbReference type="SAM" id="Phobius"/>
    </source>
</evidence>
<dbReference type="Proteomes" id="UP000095283">
    <property type="component" value="Unplaced"/>
</dbReference>
<feature type="transmembrane region" description="Helical" evidence="1">
    <location>
        <begin position="12"/>
        <end position="35"/>
    </location>
</feature>